<dbReference type="AlphaFoldDB" id="A0A3Q7EEK6"/>
<dbReference type="Gramene" id="Solyc01g058220.2.1">
    <property type="protein sequence ID" value="Solyc01g058220.2.1"/>
    <property type="gene ID" value="Solyc01g058220.2"/>
</dbReference>
<keyword evidence="2" id="KW-1185">Reference proteome</keyword>
<evidence type="ECO:0000313" key="2">
    <source>
        <dbReference type="Proteomes" id="UP000004994"/>
    </source>
</evidence>
<accession>A0A3Q7EEK6</accession>
<reference evidence="1" key="1">
    <citation type="journal article" date="2012" name="Nature">
        <title>The tomato genome sequence provides insights into fleshy fruit evolution.</title>
        <authorList>
            <consortium name="Tomato Genome Consortium"/>
        </authorList>
    </citation>
    <scope>NUCLEOTIDE SEQUENCE [LARGE SCALE GENOMIC DNA]</scope>
    <source>
        <strain evidence="1">cv. Heinz 1706</strain>
    </source>
</reference>
<dbReference type="InParanoid" id="A0A3Q7EEK6"/>
<dbReference type="Proteomes" id="UP000004994">
    <property type="component" value="Chromosome 1"/>
</dbReference>
<reference evidence="1" key="2">
    <citation type="submission" date="2019-01" db="UniProtKB">
        <authorList>
            <consortium name="EnsemblPlants"/>
        </authorList>
    </citation>
    <scope>IDENTIFICATION</scope>
    <source>
        <strain evidence="1">cv. Heinz 1706</strain>
    </source>
</reference>
<evidence type="ECO:0000313" key="1">
    <source>
        <dbReference type="EnsemblPlants" id="Solyc01g058220.2.1"/>
    </source>
</evidence>
<sequence>MPEGIEVHCDLSSSTQCWLQQHFLGSRWSRSC</sequence>
<organism evidence="1">
    <name type="scientific">Solanum lycopersicum</name>
    <name type="common">Tomato</name>
    <name type="synonym">Lycopersicon esculentum</name>
    <dbReference type="NCBI Taxonomy" id="4081"/>
    <lineage>
        <taxon>Eukaryota</taxon>
        <taxon>Viridiplantae</taxon>
        <taxon>Streptophyta</taxon>
        <taxon>Embryophyta</taxon>
        <taxon>Tracheophyta</taxon>
        <taxon>Spermatophyta</taxon>
        <taxon>Magnoliopsida</taxon>
        <taxon>eudicotyledons</taxon>
        <taxon>Gunneridae</taxon>
        <taxon>Pentapetalae</taxon>
        <taxon>asterids</taxon>
        <taxon>lamiids</taxon>
        <taxon>Solanales</taxon>
        <taxon>Solanaceae</taxon>
        <taxon>Solanoideae</taxon>
        <taxon>Solaneae</taxon>
        <taxon>Solanum</taxon>
        <taxon>Solanum subgen. Lycopersicon</taxon>
    </lineage>
</organism>
<dbReference type="EnsemblPlants" id="Solyc01g058220.2.1">
    <property type="protein sequence ID" value="Solyc01g058220.2.1"/>
    <property type="gene ID" value="Solyc01g058220.2"/>
</dbReference>
<proteinExistence type="predicted"/>
<name>A0A3Q7EEK6_SOLLC</name>
<protein>
    <submittedName>
        <fullName evidence="1">Uncharacterized protein</fullName>
    </submittedName>
</protein>